<dbReference type="EC" id="2.-.-.-" evidence="2"/>
<name>A0AAW7T697_BURVI</name>
<dbReference type="Proteomes" id="UP001171620">
    <property type="component" value="Unassembled WGS sequence"/>
</dbReference>
<dbReference type="PANTHER" id="PTHR43610:SF1">
    <property type="entry name" value="N-ACETYLTRANSFERASE DOMAIN-CONTAINING PROTEIN"/>
    <property type="match status" value="1"/>
</dbReference>
<dbReference type="GO" id="GO:0016747">
    <property type="term" value="F:acyltransferase activity, transferring groups other than amino-acyl groups"/>
    <property type="evidence" value="ECO:0007669"/>
    <property type="project" value="InterPro"/>
</dbReference>
<dbReference type="SUPFAM" id="SSF55729">
    <property type="entry name" value="Acyl-CoA N-acyltransferases (Nat)"/>
    <property type="match status" value="1"/>
</dbReference>
<accession>A0AAW7T697</accession>
<dbReference type="RefSeq" id="WP_059735331.1">
    <property type="nucleotide sequence ID" value="NZ_CP090788.1"/>
</dbReference>
<dbReference type="AlphaFoldDB" id="A0AAW7T697"/>
<dbReference type="InterPro" id="IPR016181">
    <property type="entry name" value="Acyl_CoA_acyltransferase"/>
</dbReference>
<dbReference type="EMBL" id="JAUJRV010000022">
    <property type="protein sequence ID" value="MDN7797780.1"/>
    <property type="molecule type" value="Genomic_DNA"/>
</dbReference>
<proteinExistence type="predicted"/>
<dbReference type="PANTHER" id="PTHR43610">
    <property type="entry name" value="BLL6696 PROTEIN"/>
    <property type="match status" value="1"/>
</dbReference>
<gene>
    <name evidence="2" type="ORF">QZM33_22835</name>
</gene>
<evidence type="ECO:0000313" key="3">
    <source>
        <dbReference type="Proteomes" id="UP001171620"/>
    </source>
</evidence>
<feature type="domain" description="N-acetyltransferase" evidence="1">
    <location>
        <begin position="18"/>
        <end position="178"/>
    </location>
</feature>
<dbReference type="PROSITE" id="PS51186">
    <property type="entry name" value="GNAT"/>
    <property type="match status" value="1"/>
</dbReference>
<dbReference type="Pfam" id="PF13302">
    <property type="entry name" value="Acetyltransf_3"/>
    <property type="match status" value="1"/>
</dbReference>
<dbReference type="InterPro" id="IPR000182">
    <property type="entry name" value="GNAT_dom"/>
</dbReference>
<organism evidence="2 3">
    <name type="scientific">Burkholderia vietnamiensis</name>
    <dbReference type="NCBI Taxonomy" id="60552"/>
    <lineage>
        <taxon>Bacteria</taxon>
        <taxon>Pseudomonadati</taxon>
        <taxon>Pseudomonadota</taxon>
        <taxon>Betaproteobacteria</taxon>
        <taxon>Burkholderiales</taxon>
        <taxon>Burkholderiaceae</taxon>
        <taxon>Burkholderia</taxon>
        <taxon>Burkholderia cepacia complex</taxon>
    </lineage>
</organism>
<protein>
    <submittedName>
        <fullName evidence="2">GNAT family protein</fullName>
        <ecNumber evidence="2">2.-.-.-</ecNumber>
    </submittedName>
</protein>
<keyword evidence="2" id="KW-0808">Transferase</keyword>
<reference evidence="2" key="1">
    <citation type="submission" date="2023-07" db="EMBL/GenBank/DDBJ databases">
        <title>A collection of bacterial strains from the Burkholderia cepacia Research Laboratory and Repository.</title>
        <authorList>
            <person name="Lipuma J."/>
            <person name="Spilker T."/>
            <person name="Caverly L."/>
        </authorList>
    </citation>
    <scope>NUCLEOTIDE SEQUENCE</scope>
    <source>
        <strain evidence="2">AU44268</strain>
    </source>
</reference>
<dbReference type="Gene3D" id="3.40.630.30">
    <property type="match status" value="1"/>
</dbReference>
<evidence type="ECO:0000313" key="2">
    <source>
        <dbReference type="EMBL" id="MDN7797780.1"/>
    </source>
</evidence>
<evidence type="ECO:0000259" key="1">
    <source>
        <dbReference type="PROSITE" id="PS51186"/>
    </source>
</evidence>
<comment type="caution">
    <text evidence="2">The sequence shown here is derived from an EMBL/GenBank/DDBJ whole genome shotgun (WGS) entry which is preliminary data.</text>
</comment>
<sequence>MTDTSSLPAQPTLTGEHIVLRPLAASDRQALLDAAADGELWNLKVTVVPDERTVDAYLDTALQGRAAGTVMPFAIVERASGRVIGSTRFWKIDRNNRKLEIGHTWLSASAQRTRANTEAKGLLLAYAFDTLQCVRVQFTTDELNEKSRAAILRLGAKQEGIVRHERIMPDGRKRNSVRFSIIDDEWPAIRDRLKAKLAT</sequence>